<keyword evidence="2" id="KW-0687">Ribonucleoprotein</keyword>
<proteinExistence type="predicted"/>
<name>A0A8F0WGY1_9STRA</name>
<dbReference type="GO" id="GO:0005840">
    <property type="term" value="C:ribosome"/>
    <property type="evidence" value="ECO:0007669"/>
    <property type="project" value="UniProtKB-KW"/>
</dbReference>
<dbReference type="GeneID" id="67123862"/>
<feature type="domain" description="Small ribosomal subunit protein uS10" evidence="3">
    <location>
        <begin position="4"/>
        <end position="99"/>
    </location>
</feature>
<sequence>MFFYLKASSKDKKVLDNFIKFLLRLEASPIILKHFSKQKKRKFITILKSPHVNKTAQEQFEFRFYSKQFLVNSFRPFSFLLTLKKIKNLSFPGLNLKIKGLFDIPQRQKKVLDVVNPDNVIIRKTVNPIQNKQKIVRKAEQRYVQLFDCYGEICLKHAFYLKK</sequence>
<dbReference type="EMBL" id="MT383643">
    <property type="protein sequence ID" value="QWM93624.1"/>
    <property type="molecule type" value="Genomic_DNA"/>
</dbReference>
<evidence type="ECO:0000313" key="4">
    <source>
        <dbReference type="EMBL" id="QWM93624.1"/>
    </source>
</evidence>
<evidence type="ECO:0000259" key="3">
    <source>
        <dbReference type="SMART" id="SM01403"/>
    </source>
</evidence>
<dbReference type="SUPFAM" id="SSF54999">
    <property type="entry name" value="Ribosomal protein S10"/>
    <property type="match status" value="1"/>
</dbReference>
<keyword evidence="1 4" id="KW-0689">Ribosomal protein</keyword>
<protein>
    <submittedName>
        <fullName evidence="4">Ribosomal protein S10</fullName>
    </submittedName>
</protein>
<dbReference type="Pfam" id="PF00338">
    <property type="entry name" value="Ribosomal_S10"/>
    <property type="match status" value="1"/>
</dbReference>
<evidence type="ECO:0000256" key="1">
    <source>
        <dbReference type="ARBA" id="ARBA00022980"/>
    </source>
</evidence>
<evidence type="ECO:0000256" key="2">
    <source>
        <dbReference type="ARBA" id="ARBA00023274"/>
    </source>
</evidence>
<accession>A0A8F0WGY1</accession>
<dbReference type="InterPro" id="IPR036838">
    <property type="entry name" value="Ribosomal_uS10_dom_sf"/>
</dbReference>
<dbReference type="InterPro" id="IPR027486">
    <property type="entry name" value="Ribosomal_uS10_dom"/>
</dbReference>
<dbReference type="SMART" id="SM01403">
    <property type="entry name" value="Ribosomal_S10"/>
    <property type="match status" value="1"/>
</dbReference>
<dbReference type="GO" id="GO:1990904">
    <property type="term" value="C:ribonucleoprotein complex"/>
    <property type="evidence" value="ECO:0007669"/>
    <property type="project" value="UniProtKB-KW"/>
</dbReference>
<dbReference type="RefSeq" id="YP_010134134.1">
    <property type="nucleotide sequence ID" value="NC_056792.1"/>
</dbReference>
<organism evidence="4">
    <name type="scientific">Tryblionella apiculata</name>
    <dbReference type="NCBI Taxonomy" id="1003145"/>
    <lineage>
        <taxon>Eukaryota</taxon>
        <taxon>Sar</taxon>
        <taxon>Stramenopiles</taxon>
        <taxon>Ochrophyta</taxon>
        <taxon>Bacillariophyta</taxon>
        <taxon>Bacillariophyceae</taxon>
        <taxon>Bacillariophycidae</taxon>
        <taxon>Bacillariales</taxon>
        <taxon>Bacillariaceae</taxon>
        <taxon>Tryblionella</taxon>
    </lineage>
</organism>
<dbReference type="Gene3D" id="3.30.70.600">
    <property type="entry name" value="Ribosomal protein S10 domain"/>
    <property type="match status" value="1"/>
</dbReference>
<dbReference type="AlphaFoldDB" id="A0A8F0WGY1"/>
<geneLocation type="mitochondrion" evidence="4"/>
<gene>
    <name evidence="4" type="primary">rps10</name>
</gene>
<reference evidence="4" key="1">
    <citation type="journal article" date="2021" name="Ecol Indic">
        <title>Morphological and molecular identification reveals that waters from an isolated oasis in Tamanrasset (extreme South of Algerian Sahara) are colonized by opportunistic and pollution-tolerant diatom species.</title>
        <authorList>
            <person name="Gastineau R."/>
            <person name="Hamedi C."/>
            <person name="Baba Hamed M.B."/>
            <person name="Abi-Ayad S.-M.E.-A."/>
            <person name="Bak M."/>
            <person name="Lemieux C."/>
            <person name="Turmel M."/>
            <person name="Dobosz S."/>
            <person name="Wrobel R.J."/>
            <person name="Kierzek A."/>
            <person name="Lange-Bertalot H."/>
            <person name="Witkowski A."/>
        </authorList>
    </citation>
    <scope>NUCLEOTIDE SEQUENCE</scope>
    <source>
        <strain evidence="4">SZCZR1825</strain>
    </source>
</reference>
<keyword evidence="4" id="KW-0496">Mitochondrion</keyword>